<sequence length="70" mass="7794">MTEEGTPLQEARDKIWMVDSKGLIVHGRPSGGISGHKKDFAKKHRPIDTLEEVVKVVKPTAIIGETKWCL</sequence>
<dbReference type="Proteomes" id="UP000828390">
    <property type="component" value="Unassembled WGS sequence"/>
</dbReference>
<protein>
    <recommendedName>
        <fullName evidence="1">Malic enzyme NAD-binding domain-containing protein</fullName>
    </recommendedName>
</protein>
<dbReference type="PANTHER" id="PTHR23406">
    <property type="entry name" value="MALIC ENZYME-RELATED"/>
    <property type="match status" value="1"/>
</dbReference>
<evidence type="ECO:0000259" key="1">
    <source>
        <dbReference type="Pfam" id="PF03949"/>
    </source>
</evidence>
<feature type="domain" description="Malic enzyme NAD-binding" evidence="1">
    <location>
        <begin position="1"/>
        <end position="66"/>
    </location>
</feature>
<dbReference type="EMBL" id="JAIWYP010000012">
    <property type="protein sequence ID" value="KAH3725045.1"/>
    <property type="molecule type" value="Genomic_DNA"/>
</dbReference>
<dbReference type="GO" id="GO:0004473">
    <property type="term" value="F:malate dehydrogenase (decarboxylating) (NADP+) activity"/>
    <property type="evidence" value="ECO:0007669"/>
    <property type="project" value="TreeGrafter"/>
</dbReference>
<dbReference type="GO" id="GO:0051287">
    <property type="term" value="F:NAD binding"/>
    <property type="evidence" value="ECO:0007669"/>
    <property type="project" value="InterPro"/>
</dbReference>
<evidence type="ECO:0000313" key="2">
    <source>
        <dbReference type="EMBL" id="KAH3725045.1"/>
    </source>
</evidence>
<dbReference type="Gene3D" id="3.40.50.720">
    <property type="entry name" value="NAD(P)-binding Rossmann-like Domain"/>
    <property type="match status" value="1"/>
</dbReference>
<gene>
    <name evidence="2" type="ORF">DPMN_050874</name>
</gene>
<proteinExistence type="predicted"/>
<accession>A0A9D4CIQ5</accession>
<reference evidence="2" key="1">
    <citation type="journal article" date="2019" name="bioRxiv">
        <title>The Genome of the Zebra Mussel, Dreissena polymorpha: A Resource for Invasive Species Research.</title>
        <authorList>
            <person name="McCartney M.A."/>
            <person name="Auch B."/>
            <person name="Kono T."/>
            <person name="Mallez S."/>
            <person name="Zhang Y."/>
            <person name="Obille A."/>
            <person name="Becker A."/>
            <person name="Abrahante J.E."/>
            <person name="Garbe J."/>
            <person name="Badalamenti J.P."/>
            <person name="Herman A."/>
            <person name="Mangelson H."/>
            <person name="Liachko I."/>
            <person name="Sullivan S."/>
            <person name="Sone E.D."/>
            <person name="Koren S."/>
            <person name="Silverstein K.A.T."/>
            <person name="Beckman K.B."/>
            <person name="Gohl D.M."/>
        </authorList>
    </citation>
    <scope>NUCLEOTIDE SEQUENCE</scope>
    <source>
        <strain evidence="2">Duluth1</strain>
        <tissue evidence="2">Whole animal</tissue>
    </source>
</reference>
<dbReference type="GO" id="GO:0005739">
    <property type="term" value="C:mitochondrion"/>
    <property type="evidence" value="ECO:0007669"/>
    <property type="project" value="TreeGrafter"/>
</dbReference>
<dbReference type="SUPFAM" id="SSF51735">
    <property type="entry name" value="NAD(P)-binding Rossmann-fold domains"/>
    <property type="match status" value="1"/>
</dbReference>
<dbReference type="InterPro" id="IPR036291">
    <property type="entry name" value="NAD(P)-bd_dom_sf"/>
</dbReference>
<dbReference type="GO" id="GO:0006108">
    <property type="term" value="P:malate metabolic process"/>
    <property type="evidence" value="ECO:0007669"/>
    <property type="project" value="TreeGrafter"/>
</dbReference>
<dbReference type="Pfam" id="PF03949">
    <property type="entry name" value="Malic_M"/>
    <property type="match status" value="1"/>
</dbReference>
<dbReference type="PANTHER" id="PTHR23406:SF90">
    <property type="entry name" value="MALIC ENZYME-RELATED"/>
    <property type="match status" value="1"/>
</dbReference>
<keyword evidence="3" id="KW-1185">Reference proteome</keyword>
<organism evidence="2 3">
    <name type="scientific">Dreissena polymorpha</name>
    <name type="common">Zebra mussel</name>
    <name type="synonym">Mytilus polymorpha</name>
    <dbReference type="NCBI Taxonomy" id="45954"/>
    <lineage>
        <taxon>Eukaryota</taxon>
        <taxon>Metazoa</taxon>
        <taxon>Spiralia</taxon>
        <taxon>Lophotrochozoa</taxon>
        <taxon>Mollusca</taxon>
        <taxon>Bivalvia</taxon>
        <taxon>Autobranchia</taxon>
        <taxon>Heteroconchia</taxon>
        <taxon>Euheterodonta</taxon>
        <taxon>Imparidentia</taxon>
        <taxon>Neoheterodontei</taxon>
        <taxon>Myida</taxon>
        <taxon>Dreissenoidea</taxon>
        <taxon>Dreissenidae</taxon>
        <taxon>Dreissena</taxon>
    </lineage>
</organism>
<evidence type="ECO:0000313" key="3">
    <source>
        <dbReference type="Proteomes" id="UP000828390"/>
    </source>
</evidence>
<dbReference type="AlphaFoldDB" id="A0A9D4CIQ5"/>
<comment type="caution">
    <text evidence="2">The sequence shown here is derived from an EMBL/GenBank/DDBJ whole genome shotgun (WGS) entry which is preliminary data.</text>
</comment>
<reference evidence="2" key="2">
    <citation type="submission" date="2020-11" db="EMBL/GenBank/DDBJ databases">
        <authorList>
            <person name="McCartney M.A."/>
            <person name="Auch B."/>
            <person name="Kono T."/>
            <person name="Mallez S."/>
            <person name="Becker A."/>
            <person name="Gohl D.M."/>
            <person name="Silverstein K.A.T."/>
            <person name="Koren S."/>
            <person name="Bechman K.B."/>
            <person name="Herman A."/>
            <person name="Abrahante J.E."/>
            <person name="Garbe J."/>
        </authorList>
    </citation>
    <scope>NUCLEOTIDE SEQUENCE</scope>
    <source>
        <strain evidence="2">Duluth1</strain>
        <tissue evidence="2">Whole animal</tissue>
    </source>
</reference>
<dbReference type="InterPro" id="IPR012302">
    <property type="entry name" value="Malic_NAD-bd"/>
</dbReference>
<name>A0A9D4CIQ5_DREPO</name>